<dbReference type="GO" id="GO:0003723">
    <property type="term" value="F:RNA binding"/>
    <property type="evidence" value="ECO:0007669"/>
    <property type="project" value="UniProtKB-KW"/>
</dbReference>
<feature type="region of interest" description="Disordered" evidence="11">
    <location>
        <begin position="1"/>
        <end position="38"/>
    </location>
</feature>
<dbReference type="Pfam" id="PF17407">
    <property type="entry name" value="Nrap_D6"/>
    <property type="match status" value="1"/>
</dbReference>
<comment type="caution">
    <text evidence="16">The sequence shown here is derived from an EMBL/GenBank/DDBJ whole genome shotgun (WGS) entry which is preliminary data.</text>
</comment>
<evidence type="ECO:0000256" key="11">
    <source>
        <dbReference type="SAM" id="MobiDB-lite"/>
    </source>
</evidence>
<protein>
    <recommendedName>
        <fullName evidence="4 10">Nucleolar protein 6</fullName>
    </recommendedName>
</protein>
<dbReference type="GO" id="GO:0034456">
    <property type="term" value="C:UTP-C complex"/>
    <property type="evidence" value="ECO:0007669"/>
    <property type="project" value="TreeGrafter"/>
</dbReference>
<dbReference type="InterPro" id="IPR035368">
    <property type="entry name" value="Nrap_D3"/>
</dbReference>
<reference evidence="16" key="1">
    <citation type="submission" date="2022-03" db="EMBL/GenBank/DDBJ databases">
        <authorList>
            <person name="Lindestad O."/>
        </authorList>
    </citation>
    <scope>NUCLEOTIDE SEQUENCE</scope>
</reference>
<comment type="subcellular location">
    <subcellularLocation>
        <location evidence="1">Chromosome</location>
    </subcellularLocation>
    <subcellularLocation>
        <location evidence="2 10">Nucleus</location>
        <location evidence="2 10">Nucleolus</location>
    </subcellularLocation>
</comment>
<dbReference type="Proteomes" id="UP000838756">
    <property type="component" value="Unassembled WGS sequence"/>
</dbReference>
<evidence type="ECO:0000256" key="8">
    <source>
        <dbReference type="ARBA" id="ARBA00035000"/>
    </source>
</evidence>
<dbReference type="InterPro" id="IPR035371">
    <property type="entry name" value="Nrap_D6"/>
</dbReference>
<accession>A0A8S4SDY0</accession>
<dbReference type="PANTHER" id="PTHR17972:SF0">
    <property type="entry name" value="NUCLEOLAR PROTEIN 6"/>
    <property type="match status" value="1"/>
</dbReference>
<dbReference type="Gene3D" id="1.10.1410.10">
    <property type="match status" value="2"/>
</dbReference>
<name>A0A8S4SDY0_9NEOP</name>
<dbReference type="InterPro" id="IPR005554">
    <property type="entry name" value="NOL6/Upt22"/>
</dbReference>
<keyword evidence="5" id="KW-0158">Chromosome</keyword>
<dbReference type="Pfam" id="PF03813">
    <property type="entry name" value="Nrap"/>
    <property type="match status" value="1"/>
</dbReference>
<evidence type="ECO:0000256" key="1">
    <source>
        <dbReference type="ARBA" id="ARBA00004286"/>
    </source>
</evidence>
<evidence type="ECO:0000259" key="12">
    <source>
        <dbReference type="Pfam" id="PF03813"/>
    </source>
</evidence>
<feature type="domain" description="Nrap protein" evidence="14">
    <location>
        <begin position="445"/>
        <end position="607"/>
    </location>
</feature>
<proteinExistence type="inferred from homology"/>
<dbReference type="Pfam" id="PF17404">
    <property type="entry name" value="Nrap_D3"/>
    <property type="match status" value="1"/>
</dbReference>
<dbReference type="GO" id="GO:0032040">
    <property type="term" value="C:small-subunit processome"/>
    <property type="evidence" value="ECO:0007669"/>
    <property type="project" value="TreeGrafter"/>
</dbReference>
<feature type="domain" description="Nrap protein" evidence="15">
    <location>
        <begin position="715"/>
        <end position="789"/>
    </location>
</feature>
<evidence type="ECO:0000256" key="3">
    <source>
        <dbReference type="ARBA" id="ARBA00006674"/>
    </source>
</evidence>
<dbReference type="InterPro" id="IPR035367">
    <property type="entry name" value="Nrap_D2"/>
</dbReference>
<evidence type="ECO:0000259" key="13">
    <source>
        <dbReference type="Pfam" id="PF17403"/>
    </source>
</evidence>
<dbReference type="Pfam" id="PF17403">
    <property type="entry name" value="Nrap_D2"/>
    <property type="match status" value="1"/>
</dbReference>
<evidence type="ECO:0000256" key="5">
    <source>
        <dbReference type="ARBA" id="ARBA00022454"/>
    </source>
</evidence>
<feature type="domain" description="Nrap protein" evidence="13">
    <location>
        <begin position="309"/>
        <end position="440"/>
    </location>
</feature>
<keyword evidence="7 10" id="KW-0539">Nucleus</keyword>
<feature type="domain" description="Nrap protein" evidence="12">
    <location>
        <begin position="164"/>
        <end position="302"/>
    </location>
</feature>
<comment type="subunit">
    <text evidence="9">Part of the small subunit (SSU) processome, composed of more than 70 proteins and the RNA chaperone small nucleolar RNA (snoRNA) U3.</text>
</comment>
<evidence type="ECO:0000313" key="17">
    <source>
        <dbReference type="Proteomes" id="UP000838756"/>
    </source>
</evidence>
<evidence type="ECO:0000256" key="9">
    <source>
        <dbReference type="ARBA" id="ARBA00035020"/>
    </source>
</evidence>
<keyword evidence="6 10" id="KW-0694">RNA-binding</keyword>
<dbReference type="GO" id="GO:0006409">
    <property type="term" value="P:tRNA export from nucleus"/>
    <property type="evidence" value="ECO:0007669"/>
    <property type="project" value="TreeGrafter"/>
</dbReference>
<evidence type="ECO:0000259" key="15">
    <source>
        <dbReference type="Pfam" id="PF17407"/>
    </source>
</evidence>
<evidence type="ECO:0000256" key="10">
    <source>
        <dbReference type="RuleBase" id="RU364032"/>
    </source>
</evidence>
<evidence type="ECO:0000313" key="16">
    <source>
        <dbReference type="EMBL" id="CAH2258725.1"/>
    </source>
</evidence>
<dbReference type="GO" id="GO:0032545">
    <property type="term" value="C:CURI complex"/>
    <property type="evidence" value="ECO:0007669"/>
    <property type="project" value="TreeGrafter"/>
</dbReference>
<dbReference type="OrthoDB" id="10251401at2759"/>
<dbReference type="FunFam" id="1.10.1410.10:FF:000006">
    <property type="entry name" value="Nucleolar protein 6"/>
    <property type="match status" value="1"/>
</dbReference>
<dbReference type="Gene3D" id="3.30.70.3030">
    <property type="match status" value="1"/>
</dbReference>
<dbReference type="InterPro" id="IPR035082">
    <property type="entry name" value="Nrap_D1"/>
</dbReference>
<keyword evidence="17" id="KW-1185">Reference proteome</keyword>
<comment type="similarity">
    <text evidence="3 10">Belongs to the NRAP family.</text>
</comment>
<dbReference type="EMBL" id="CAKXAJ010026149">
    <property type="protein sequence ID" value="CAH2258725.1"/>
    <property type="molecule type" value="Genomic_DNA"/>
</dbReference>
<comment type="function">
    <text evidence="8">Part of the small subunit (SSU) processome, first precursor of the small eukaryotic ribosomal subunit. During the assembly of the SSU processome in the nucleolus, many ribosome biogenesis factors, an RNA chaperone and ribosomal proteins associate with the nascent pre-rRNA and work in concert to generate RNA folding, modifications, rearrangements and cleavage as well as targeted degradation of pre-ribosomal RNA by the RNA exosome.</text>
</comment>
<dbReference type="PANTHER" id="PTHR17972">
    <property type="entry name" value="NUCLEOLAR RNA-ASSOCIATED PROTEIN"/>
    <property type="match status" value="1"/>
</dbReference>
<dbReference type="GO" id="GO:0005694">
    <property type="term" value="C:chromosome"/>
    <property type="evidence" value="ECO:0007669"/>
    <property type="project" value="UniProtKB-SubCell"/>
</dbReference>
<organism evidence="16 17">
    <name type="scientific">Pararge aegeria aegeria</name>
    <dbReference type="NCBI Taxonomy" id="348720"/>
    <lineage>
        <taxon>Eukaryota</taxon>
        <taxon>Metazoa</taxon>
        <taxon>Ecdysozoa</taxon>
        <taxon>Arthropoda</taxon>
        <taxon>Hexapoda</taxon>
        <taxon>Insecta</taxon>
        <taxon>Pterygota</taxon>
        <taxon>Neoptera</taxon>
        <taxon>Endopterygota</taxon>
        <taxon>Lepidoptera</taxon>
        <taxon>Glossata</taxon>
        <taxon>Ditrysia</taxon>
        <taxon>Papilionoidea</taxon>
        <taxon>Nymphalidae</taxon>
        <taxon>Satyrinae</taxon>
        <taxon>Satyrini</taxon>
        <taxon>Parargina</taxon>
        <taxon>Pararge</taxon>
    </lineage>
</organism>
<gene>
    <name evidence="16" type="primary">jg5406</name>
    <name evidence="16" type="ORF">PAEG_LOCUS23402</name>
</gene>
<sequence length="794" mass="90841">MVKRELKNSVSEDEAGSDIVNDNGKRLAEPANKDGPKRLKTKSLYRQPTANELNRLQETENLFNSNLFRLQVEEVLQEVSVKEKTVKRFQEWYNNLKTYLLSIPEDTTEYDLTEKSFEKCLKVKLPVSNEVRKTKVVFRFHKFTDVGIVGSYTLGCSINSKLIVDLQITVPAETFTKNDSVNYKYHLKRSAYLAYIASHISKLESIQEIKYTYLNNCTTKPLIYIKPSGKLGNNLLVHVNIVCDDETYKLHRFSPSRNNLRESWLFSTEQEGTEIGPPTPYYNSSILMDLTALENQTFLNETLINKENLKQAIVLLKIWVRQRNLKVSGHVISLLIAYLVQAKRINNIMSSYQIVRNVWIYLKSSEWDANGISLYKGQGTPSVEEFHTHFPIVFLDKTGYYNTCWQMCKGTYYALRRESGLAVDMLDNGKINSFIPLFMTPVTVLMQFDHILRFKNLPKLKESILDKVPKSSKVNYGLDQLALVTDTLYNLLSKGLGDRVDLILQIVEADFSWPVTKTVKNARKDGYVEKLSFGLILNPENAINIVDKGPPANLPEAEEFRAFWGDKSELRRFQDGSITEACVWDASTLAERRSISRQIVDYLLHLKYGHSGKWPGDIEAFRCLKAAFHLQIAERLNKQFSLPAHAHDSHVDVLKNGLVFRLQVAHAKEVTLLRRDVQRGVVKFAESEDSVSLQCETVILPRLRGALHGYVFVTESAYSEFALFFHDRYGGDVIAVLWKPDIQELKDFQILNAKALKQITVDGETKYKVNIEAIIEDFRIIGTGLVKEVTINSK</sequence>
<evidence type="ECO:0000256" key="7">
    <source>
        <dbReference type="ARBA" id="ARBA00023242"/>
    </source>
</evidence>
<evidence type="ECO:0000256" key="4">
    <source>
        <dbReference type="ARBA" id="ARBA00016437"/>
    </source>
</evidence>
<evidence type="ECO:0000259" key="14">
    <source>
        <dbReference type="Pfam" id="PF17404"/>
    </source>
</evidence>
<evidence type="ECO:0000256" key="6">
    <source>
        <dbReference type="ARBA" id="ARBA00022884"/>
    </source>
</evidence>
<dbReference type="AlphaFoldDB" id="A0A8S4SDY0"/>
<dbReference type="GO" id="GO:0006364">
    <property type="term" value="P:rRNA processing"/>
    <property type="evidence" value="ECO:0007669"/>
    <property type="project" value="TreeGrafter"/>
</dbReference>
<evidence type="ECO:0000256" key="2">
    <source>
        <dbReference type="ARBA" id="ARBA00004604"/>
    </source>
</evidence>
<feature type="compositionally biased region" description="Basic and acidic residues" evidence="11">
    <location>
        <begin position="23"/>
        <end position="37"/>
    </location>
</feature>